<protein>
    <submittedName>
        <fullName evidence="1">Uncharacterized protein</fullName>
    </submittedName>
</protein>
<organism evidence="1 2">
    <name type="scientific">Streptomyces cremeus</name>
    <dbReference type="NCBI Taxonomy" id="66881"/>
    <lineage>
        <taxon>Bacteria</taxon>
        <taxon>Bacillati</taxon>
        <taxon>Actinomycetota</taxon>
        <taxon>Actinomycetes</taxon>
        <taxon>Kitasatosporales</taxon>
        <taxon>Streptomycetaceae</taxon>
        <taxon>Streptomyces</taxon>
    </lineage>
</organism>
<name>A0ABV5PEB7_STRCM</name>
<keyword evidence="2" id="KW-1185">Reference proteome</keyword>
<dbReference type="Proteomes" id="UP001589718">
    <property type="component" value="Unassembled WGS sequence"/>
</dbReference>
<comment type="caution">
    <text evidence="1">The sequence shown here is derived from an EMBL/GenBank/DDBJ whole genome shotgun (WGS) entry which is preliminary data.</text>
</comment>
<dbReference type="RefSeq" id="WP_345227289.1">
    <property type="nucleotide sequence ID" value="NZ_BAAAXE010000014.1"/>
</dbReference>
<dbReference type="EMBL" id="JBHMCR010000008">
    <property type="protein sequence ID" value="MFB9521444.1"/>
    <property type="molecule type" value="Genomic_DNA"/>
</dbReference>
<sequence length="184" mass="20323">MPPVWDPAEAPVGDVGAALLMVDARIKEIHEPEDESEDGAEAERGELNRLFVASAGAEGVQELLDGTCTLLYMFMQWLRRTHEHGDKDVIEYVVPPLVATLRMMPRSVRPQTVPTMVALVVAAGTQVSPNGWRSQYGDWTPEEMNALEATVFLVAEHINRIAGDHNFAVRMIAETLTRVETDGD</sequence>
<gene>
    <name evidence="1" type="ORF">ACFFTU_15990</name>
</gene>
<evidence type="ECO:0000313" key="2">
    <source>
        <dbReference type="Proteomes" id="UP001589718"/>
    </source>
</evidence>
<accession>A0ABV5PEB7</accession>
<evidence type="ECO:0000313" key="1">
    <source>
        <dbReference type="EMBL" id="MFB9521444.1"/>
    </source>
</evidence>
<reference evidence="1 2" key="1">
    <citation type="submission" date="2024-09" db="EMBL/GenBank/DDBJ databases">
        <authorList>
            <person name="Sun Q."/>
            <person name="Mori K."/>
        </authorList>
    </citation>
    <scope>NUCLEOTIDE SEQUENCE [LARGE SCALE GENOMIC DNA]</scope>
    <source>
        <strain evidence="1 2">JCM 4362</strain>
    </source>
</reference>
<proteinExistence type="predicted"/>